<dbReference type="Pfam" id="PF10825">
    <property type="entry name" value="DUF2752"/>
    <property type="match status" value="1"/>
</dbReference>
<comment type="caution">
    <text evidence="3">The sequence shown here is derived from an EMBL/GenBank/DDBJ whole genome shotgun (WGS) entry which is preliminary data.</text>
</comment>
<evidence type="ECO:0000256" key="2">
    <source>
        <dbReference type="SAM" id="SignalP"/>
    </source>
</evidence>
<dbReference type="InterPro" id="IPR021215">
    <property type="entry name" value="DUF2752"/>
</dbReference>
<feature type="chain" id="PRO_5045611394" evidence="2">
    <location>
        <begin position="27"/>
        <end position="135"/>
    </location>
</feature>
<proteinExistence type="predicted"/>
<keyword evidence="4" id="KW-1185">Reference proteome</keyword>
<protein>
    <submittedName>
        <fullName evidence="3">DUF2752 domain-containing protein</fullName>
    </submittedName>
</protein>
<evidence type="ECO:0000256" key="1">
    <source>
        <dbReference type="SAM" id="Phobius"/>
    </source>
</evidence>
<dbReference type="EMBL" id="JBFAUK010000008">
    <property type="protein sequence ID" value="MEV5507506.1"/>
    <property type="molecule type" value="Genomic_DNA"/>
</dbReference>
<sequence>MPRPLTRRLAAPLGVAALLAAAAALVGTVDPNRPGRYPACPLLAHTGLYCPGCGGLRGLYALTHGDMAAALRANALAAAGYAAFAVLWTVWLLRTLRGGEGLRLPLRAGHGWALGAVVAAFTVLRNLPWGAALAP</sequence>
<keyword evidence="1" id="KW-0472">Membrane</keyword>
<feature type="signal peptide" evidence="2">
    <location>
        <begin position="1"/>
        <end position="26"/>
    </location>
</feature>
<name>A0ABV3JX88_STRON</name>
<keyword evidence="1" id="KW-1133">Transmembrane helix</keyword>
<reference evidence="3 4" key="1">
    <citation type="submission" date="2024-06" db="EMBL/GenBank/DDBJ databases">
        <title>The Natural Products Discovery Center: Release of the First 8490 Sequenced Strains for Exploring Actinobacteria Biosynthetic Diversity.</title>
        <authorList>
            <person name="Kalkreuter E."/>
            <person name="Kautsar S.A."/>
            <person name="Yang D."/>
            <person name="Bader C.D."/>
            <person name="Teijaro C.N."/>
            <person name="Fluegel L."/>
            <person name="Davis C.M."/>
            <person name="Simpson J.R."/>
            <person name="Lauterbach L."/>
            <person name="Steele A.D."/>
            <person name="Gui C."/>
            <person name="Meng S."/>
            <person name="Li G."/>
            <person name="Viehrig K."/>
            <person name="Ye F."/>
            <person name="Su P."/>
            <person name="Kiefer A.F."/>
            <person name="Nichols A."/>
            <person name="Cepeda A.J."/>
            <person name="Yan W."/>
            <person name="Fan B."/>
            <person name="Jiang Y."/>
            <person name="Adhikari A."/>
            <person name="Zheng C.-J."/>
            <person name="Schuster L."/>
            <person name="Cowan T.M."/>
            <person name="Smanski M.J."/>
            <person name="Chevrette M.G."/>
            <person name="De Carvalho L.P.S."/>
            <person name="Shen B."/>
        </authorList>
    </citation>
    <scope>NUCLEOTIDE SEQUENCE [LARGE SCALE GENOMIC DNA]</scope>
    <source>
        <strain evidence="3 4">NPDC052347</strain>
    </source>
</reference>
<gene>
    <name evidence="3" type="ORF">AB0L16_13640</name>
</gene>
<organism evidence="3 4">
    <name type="scientific">Streptomyces orinoci</name>
    <name type="common">Streptoverticillium orinoci</name>
    <dbReference type="NCBI Taxonomy" id="67339"/>
    <lineage>
        <taxon>Bacteria</taxon>
        <taxon>Bacillati</taxon>
        <taxon>Actinomycetota</taxon>
        <taxon>Actinomycetes</taxon>
        <taxon>Kitasatosporales</taxon>
        <taxon>Streptomycetaceae</taxon>
        <taxon>Streptomyces</taxon>
    </lineage>
</organism>
<evidence type="ECO:0000313" key="3">
    <source>
        <dbReference type="EMBL" id="MEV5507506.1"/>
    </source>
</evidence>
<keyword evidence="2" id="KW-0732">Signal</keyword>
<feature type="transmembrane region" description="Helical" evidence="1">
    <location>
        <begin position="75"/>
        <end position="93"/>
    </location>
</feature>
<evidence type="ECO:0000313" key="4">
    <source>
        <dbReference type="Proteomes" id="UP001552594"/>
    </source>
</evidence>
<feature type="transmembrane region" description="Helical" evidence="1">
    <location>
        <begin position="105"/>
        <end position="124"/>
    </location>
</feature>
<accession>A0ABV3JX88</accession>
<dbReference type="RefSeq" id="WP_109280675.1">
    <property type="nucleotide sequence ID" value="NZ_JBFAUK010000008.1"/>
</dbReference>
<keyword evidence="1" id="KW-0812">Transmembrane</keyword>
<dbReference type="Proteomes" id="UP001552594">
    <property type="component" value="Unassembled WGS sequence"/>
</dbReference>